<evidence type="ECO:0000313" key="2">
    <source>
        <dbReference type="Proteomes" id="UP000076580"/>
    </source>
</evidence>
<reference evidence="1 2" key="1">
    <citation type="journal article" date="2016" name="Sci. Rep.">
        <title>Insights into Adaptations to a Near-Obligate Nematode Endoparasitic Lifestyle from the Finished Genome of Drechmeria coniospora.</title>
        <authorList>
            <person name="Zhang L."/>
            <person name="Zhou Z."/>
            <person name="Guo Q."/>
            <person name="Fokkens L."/>
            <person name="Miskei M."/>
            <person name="Pocsi I."/>
            <person name="Zhang W."/>
            <person name="Chen M."/>
            <person name="Wang L."/>
            <person name="Sun Y."/>
            <person name="Donzelli B.G."/>
            <person name="Gibson D.M."/>
            <person name="Nelson D.R."/>
            <person name="Luo J.G."/>
            <person name="Rep M."/>
            <person name="Liu H."/>
            <person name="Yang S."/>
            <person name="Wang J."/>
            <person name="Krasnoff S.B."/>
            <person name="Xu Y."/>
            <person name="Molnar I."/>
            <person name="Lin M."/>
        </authorList>
    </citation>
    <scope>NUCLEOTIDE SEQUENCE [LARGE SCALE GENOMIC DNA]</scope>
    <source>
        <strain evidence="1 2">ARSEF 6962</strain>
    </source>
</reference>
<keyword evidence="2" id="KW-1185">Reference proteome</keyword>
<protein>
    <submittedName>
        <fullName evidence="1">Uncharacterized protein</fullName>
    </submittedName>
</protein>
<dbReference type="InParanoid" id="A0A151GMJ8"/>
<dbReference type="GeneID" id="63717954"/>
<dbReference type="Proteomes" id="UP000076580">
    <property type="component" value="Chromosome 02"/>
</dbReference>
<dbReference type="EMBL" id="LAYC01000002">
    <property type="protein sequence ID" value="KYK58298.1"/>
    <property type="molecule type" value="Genomic_DNA"/>
</dbReference>
<organism evidence="1 2">
    <name type="scientific">Drechmeria coniospora</name>
    <name type="common">Nematophagous fungus</name>
    <name type="synonym">Meria coniospora</name>
    <dbReference type="NCBI Taxonomy" id="98403"/>
    <lineage>
        <taxon>Eukaryota</taxon>
        <taxon>Fungi</taxon>
        <taxon>Dikarya</taxon>
        <taxon>Ascomycota</taxon>
        <taxon>Pezizomycotina</taxon>
        <taxon>Sordariomycetes</taxon>
        <taxon>Hypocreomycetidae</taxon>
        <taxon>Hypocreales</taxon>
        <taxon>Ophiocordycipitaceae</taxon>
        <taxon>Drechmeria</taxon>
    </lineage>
</organism>
<dbReference type="OrthoDB" id="4761172at2759"/>
<comment type="caution">
    <text evidence="1">The sequence shown here is derived from an EMBL/GenBank/DDBJ whole genome shotgun (WGS) entry which is preliminary data.</text>
</comment>
<sequence length="316" mass="35876">MSSKSWYILWSKAVPARYGLSKNIQTLLQHLDLYYSGGLEADELGRLVRLSPHRRTAIANTIAKCANIIKKDPSELRTCVDVIEMCTEILEIADKRPPLAGFPFMKLPMEIRTNILHLIVANVFTTTVIVPASKKSRCSCPSIDPPACTFQSAHMKALPTLFGAALNQEFCRFFFRRYSFRFTCPCELLAHLEQNEALFQNIHHLSVHWCGLDAAKAFTMLAKCPRLETLKITISKFTPDCMSENTQIMRAYFPASFRHPRFTDTLGLDELLTIRGLKDVKVWHGRTKGSWSMRVESERAGLSRLLSNHLTKPRSA</sequence>
<dbReference type="RefSeq" id="XP_040657650.1">
    <property type="nucleotide sequence ID" value="XM_040802617.1"/>
</dbReference>
<proteinExistence type="predicted"/>
<accession>A0A151GMJ8</accession>
<dbReference type="AlphaFoldDB" id="A0A151GMJ8"/>
<name>A0A151GMJ8_DRECN</name>
<evidence type="ECO:0000313" key="1">
    <source>
        <dbReference type="EMBL" id="KYK58298.1"/>
    </source>
</evidence>
<gene>
    <name evidence="1" type="ORF">DCS_05311</name>
</gene>